<dbReference type="EMBL" id="CM042061">
    <property type="protein sequence ID" value="KAI3672899.1"/>
    <property type="molecule type" value="Genomic_DNA"/>
</dbReference>
<dbReference type="Proteomes" id="UP001055879">
    <property type="component" value="Linkage Group LG15"/>
</dbReference>
<comment type="caution">
    <text evidence="1">The sequence shown here is derived from an EMBL/GenBank/DDBJ whole genome shotgun (WGS) entry which is preliminary data.</text>
</comment>
<protein>
    <submittedName>
        <fullName evidence="1">Uncharacterized protein</fullName>
    </submittedName>
</protein>
<name>A0ACB8XRC3_ARCLA</name>
<reference evidence="1 2" key="2">
    <citation type="journal article" date="2022" name="Mol. Ecol. Resour.">
        <title>The genomes of chicory, endive, great burdock and yacon provide insights into Asteraceae paleo-polyploidization history and plant inulin production.</title>
        <authorList>
            <person name="Fan W."/>
            <person name="Wang S."/>
            <person name="Wang H."/>
            <person name="Wang A."/>
            <person name="Jiang F."/>
            <person name="Liu H."/>
            <person name="Zhao H."/>
            <person name="Xu D."/>
            <person name="Zhang Y."/>
        </authorList>
    </citation>
    <scope>NUCLEOTIDE SEQUENCE [LARGE SCALE GENOMIC DNA]</scope>
    <source>
        <strain evidence="2">cv. Niubang</strain>
    </source>
</reference>
<keyword evidence="2" id="KW-1185">Reference proteome</keyword>
<organism evidence="1 2">
    <name type="scientific">Arctium lappa</name>
    <name type="common">Greater burdock</name>
    <name type="synonym">Lappa major</name>
    <dbReference type="NCBI Taxonomy" id="4217"/>
    <lineage>
        <taxon>Eukaryota</taxon>
        <taxon>Viridiplantae</taxon>
        <taxon>Streptophyta</taxon>
        <taxon>Embryophyta</taxon>
        <taxon>Tracheophyta</taxon>
        <taxon>Spermatophyta</taxon>
        <taxon>Magnoliopsida</taxon>
        <taxon>eudicotyledons</taxon>
        <taxon>Gunneridae</taxon>
        <taxon>Pentapetalae</taxon>
        <taxon>asterids</taxon>
        <taxon>campanulids</taxon>
        <taxon>Asterales</taxon>
        <taxon>Asteraceae</taxon>
        <taxon>Carduoideae</taxon>
        <taxon>Cardueae</taxon>
        <taxon>Arctiinae</taxon>
        <taxon>Arctium</taxon>
    </lineage>
</organism>
<evidence type="ECO:0000313" key="1">
    <source>
        <dbReference type="EMBL" id="KAI3672899.1"/>
    </source>
</evidence>
<proteinExistence type="predicted"/>
<sequence>MSQEKNGLTRGHRLRVLKPFSKFKNTADNPIELDLDETSAEEQSTVKIKVNARNESSSKGASVEDSTHKTTIGSTSLSNKMEGKGESVRESASTKTTDEPKSESLQMEESKFGTPVKAPKYVIEIASTPRNTRSRKREELLNQQETTEERRAKIKEGKKIKDENRDEVSQKALIDRDVDKQPQQKKNTKHEESASGRRPKKMDTLRTRTSPRTLHETIRGLSTTQEKAVQEMGLGSLLKMSIDGVPSKIGFYVVDILNTKTMTLDTRYGRIPITVDSIHNLDLPKGGLNLLEMEDIPEATRITEEWKKQFHKTKMRPVDVMKLLYVEATISKKVEPLDERPALLLGMWDC</sequence>
<gene>
    <name evidence="1" type="ORF">L6452_38999</name>
</gene>
<evidence type="ECO:0000313" key="2">
    <source>
        <dbReference type="Proteomes" id="UP001055879"/>
    </source>
</evidence>
<accession>A0ACB8XRC3</accession>
<reference evidence="2" key="1">
    <citation type="journal article" date="2022" name="Mol. Ecol. Resour.">
        <title>The genomes of chicory, endive, great burdock and yacon provide insights into Asteraceae palaeo-polyploidization history and plant inulin production.</title>
        <authorList>
            <person name="Fan W."/>
            <person name="Wang S."/>
            <person name="Wang H."/>
            <person name="Wang A."/>
            <person name="Jiang F."/>
            <person name="Liu H."/>
            <person name="Zhao H."/>
            <person name="Xu D."/>
            <person name="Zhang Y."/>
        </authorList>
    </citation>
    <scope>NUCLEOTIDE SEQUENCE [LARGE SCALE GENOMIC DNA]</scope>
    <source>
        <strain evidence="2">cv. Niubang</strain>
    </source>
</reference>